<keyword evidence="2" id="KW-1185">Reference proteome</keyword>
<evidence type="ECO:0000313" key="2">
    <source>
        <dbReference type="Proteomes" id="UP001165542"/>
    </source>
</evidence>
<sequence length="203" mass="23665">MSRAREKGSTDDYRTLNISSLKRDKCLTPGQSFDWSWWRREEKVASIGIEIEDRYTIRLRYRSQRYGCDPVQHDYPVIIDWTTCHLGGERPWFRCPSCHSRVAKLYGAAVFLCRHCLRLNYPSQQSSKRDRPIEQAWELRRRLGCDAGPFDYPAEYIARPKGMHRKTFAKRIGQLAAVEEQALGILEESLARIAGALTRKKLE</sequence>
<comment type="caution">
    <text evidence="1">The sequence shown here is derived from an EMBL/GenBank/DDBJ whole genome shotgun (WGS) entry which is preliminary data.</text>
</comment>
<dbReference type="EMBL" id="JAJISC010000001">
    <property type="protein sequence ID" value="MCS2607753.1"/>
    <property type="molecule type" value="Genomic_DNA"/>
</dbReference>
<name>A0ABT2E859_9GAMM</name>
<accession>A0ABT2E859</accession>
<proteinExistence type="predicted"/>
<evidence type="ECO:0000313" key="1">
    <source>
        <dbReference type="EMBL" id="MCS2607753.1"/>
    </source>
</evidence>
<dbReference type="Proteomes" id="UP001165542">
    <property type="component" value="Unassembled WGS sequence"/>
</dbReference>
<dbReference type="RefSeq" id="WP_259034267.1">
    <property type="nucleotide sequence ID" value="NZ_JAJISC010000001.1"/>
</dbReference>
<gene>
    <name evidence="1" type="ORF">LLY24_00270</name>
</gene>
<protein>
    <submittedName>
        <fullName evidence="1">Uncharacterized protein</fullName>
    </submittedName>
</protein>
<organism evidence="1 2">
    <name type="scientific">Halomonas dongshanensis</name>
    <dbReference type="NCBI Taxonomy" id="2890835"/>
    <lineage>
        <taxon>Bacteria</taxon>
        <taxon>Pseudomonadati</taxon>
        <taxon>Pseudomonadota</taxon>
        <taxon>Gammaproteobacteria</taxon>
        <taxon>Oceanospirillales</taxon>
        <taxon>Halomonadaceae</taxon>
        <taxon>Halomonas</taxon>
    </lineage>
</organism>
<reference evidence="1" key="1">
    <citation type="submission" date="2021-11" db="EMBL/GenBank/DDBJ databases">
        <title>Halomonas sp., isolated from a coastal aquaculture zone in Dongshan Bay.</title>
        <authorList>
            <person name="Lin W."/>
        </authorList>
    </citation>
    <scope>NUCLEOTIDE SEQUENCE</scope>
    <source>
        <strain evidence="1">Yzlin-01</strain>
    </source>
</reference>